<dbReference type="Proteomes" id="UP001054945">
    <property type="component" value="Unassembled WGS sequence"/>
</dbReference>
<dbReference type="AlphaFoldDB" id="A0AAV4QVQ4"/>
<keyword evidence="1" id="KW-0472">Membrane</keyword>
<gene>
    <name evidence="2" type="ORF">CEXT_411431</name>
</gene>
<accession>A0AAV4QVQ4</accession>
<name>A0AAV4QVQ4_CAEEX</name>
<keyword evidence="3" id="KW-1185">Reference proteome</keyword>
<sequence>MTSAVVMPPQCKAETRTEPKKLAGESDIAFIRYLELPLERVGGGGVLFSTFRQLSKEGGWGNGFCFVFVAFLILSLV</sequence>
<protein>
    <submittedName>
        <fullName evidence="2">Uncharacterized protein</fullName>
    </submittedName>
</protein>
<keyword evidence="1" id="KW-1133">Transmembrane helix</keyword>
<comment type="caution">
    <text evidence="2">The sequence shown here is derived from an EMBL/GenBank/DDBJ whole genome shotgun (WGS) entry which is preliminary data.</text>
</comment>
<dbReference type="EMBL" id="BPLR01006753">
    <property type="protein sequence ID" value="GIY12176.1"/>
    <property type="molecule type" value="Genomic_DNA"/>
</dbReference>
<evidence type="ECO:0000313" key="3">
    <source>
        <dbReference type="Proteomes" id="UP001054945"/>
    </source>
</evidence>
<feature type="transmembrane region" description="Helical" evidence="1">
    <location>
        <begin position="59"/>
        <end position="76"/>
    </location>
</feature>
<organism evidence="2 3">
    <name type="scientific">Caerostris extrusa</name>
    <name type="common">Bark spider</name>
    <name type="synonym">Caerostris bankana</name>
    <dbReference type="NCBI Taxonomy" id="172846"/>
    <lineage>
        <taxon>Eukaryota</taxon>
        <taxon>Metazoa</taxon>
        <taxon>Ecdysozoa</taxon>
        <taxon>Arthropoda</taxon>
        <taxon>Chelicerata</taxon>
        <taxon>Arachnida</taxon>
        <taxon>Araneae</taxon>
        <taxon>Araneomorphae</taxon>
        <taxon>Entelegynae</taxon>
        <taxon>Araneoidea</taxon>
        <taxon>Araneidae</taxon>
        <taxon>Caerostris</taxon>
    </lineage>
</organism>
<reference evidence="2 3" key="1">
    <citation type="submission" date="2021-06" db="EMBL/GenBank/DDBJ databases">
        <title>Caerostris extrusa draft genome.</title>
        <authorList>
            <person name="Kono N."/>
            <person name="Arakawa K."/>
        </authorList>
    </citation>
    <scope>NUCLEOTIDE SEQUENCE [LARGE SCALE GENOMIC DNA]</scope>
</reference>
<proteinExistence type="predicted"/>
<keyword evidence="1" id="KW-0812">Transmembrane</keyword>
<evidence type="ECO:0000313" key="2">
    <source>
        <dbReference type="EMBL" id="GIY12176.1"/>
    </source>
</evidence>
<evidence type="ECO:0000256" key="1">
    <source>
        <dbReference type="SAM" id="Phobius"/>
    </source>
</evidence>